<keyword evidence="3" id="KW-1185">Reference proteome</keyword>
<keyword evidence="1" id="KW-1133">Transmembrane helix</keyword>
<proteinExistence type="predicted"/>
<evidence type="ECO:0000256" key="1">
    <source>
        <dbReference type="SAM" id="Phobius"/>
    </source>
</evidence>
<keyword evidence="1" id="KW-0472">Membrane</keyword>
<dbReference type="EMBL" id="CP007783">
    <property type="protein sequence ID" value="AIO32968.1"/>
    <property type="molecule type" value="Genomic_DNA"/>
</dbReference>
<gene>
    <name evidence="2" type="ORF">DM39_291</name>
</gene>
<organism evidence="2 3">
    <name type="scientific">Burkholderia cenocepacia</name>
    <dbReference type="NCBI Taxonomy" id="95486"/>
    <lineage>
        <taxon>Bacteria</taxon>
        <taxon>Pseudomonadati</taxon>
        <taxon>Pseudomonadota</taxon>
        <taxon>Betaproteobacteria</taxon>
        <taxon>Burkholderiales</taxon>
        <taxon>Burkholderiaceae</taxon>
        <taxon>Burkholderia</taxon>
        <taxon>Burkholderia cepacia complex</taxon>
    </lineage>
</organism>
<evidence type="ECO:0000313" key="2">
    <source>
        <dbReference type="EMBL" id="AIO32968.1"/>
    </source>
</evidence>
<dbReference type="KEGG" id="bcen:DM39_291"/>
<feature type="transmembrane region" description="Helical" evidence="1">
    <location>
        <begin position="430"/>
        <end position="453"/>
    </location>
</feature>
<keyword evidence="1" id="KW-0812">Transmembrane</keyword>
<name>A0AAN0RSN4_9BURK</name>
<feature type="transmembrane region" description="Helical" evidence="1">
    <location>
        <begin position="402"/>
        <end position="424"/>
    </location>
</feature>
<dbReference type="Proteomes" id="UP000029413">
    <property type="component" value="Chromosome 1"/>
</dbReference>
<protein>
    <submittedName>
        <fullName evidence="2">Uncharacterized protein</fullName>
    </submittedName>
</protein>
<sequence length="495" mass="53691">MVKPLVQHTVYIDLPGEPVKCAAGTDVTVLLRKHRDVVFDIKLQAGATYTITATHPDRSSGRFYDPQRKSNVAKTTFKDGEICHVWISRAFEGSLVLKHGEKVLGRYPVNLMDCTKSCTEDPKDKPAPMFIVLHDDQAFVKDLQALSDVPELGHAPASPILANAFAQVRESQGTEKNNAILNDARRRASAPVPYSDARVADARVQGVPSIHAFKIKQTSGPDVPKELLDFFASGAETFKWDPFDTLSRNFILAQISGGFAYMSDTIWNGPLKGFWNRAFIIQRTISGEFVLLFSTSVKETRILGYLLGVYKTYSHDIKVMTIAGGAGSLSATWKASKMAAKASISTSTATGKALMVTIAMDTIAWLRDSEAPSDGGKPKRDFAKLIAAIGSDYLQMWITTYAATWVVSLLLGGAASYAAGAAVGATVGSIAIGTLALIVIIGFFVGVLFNWGAVNVHLTNMIKWIGEHLERQLPGDYGDSYSNSSWRVFSIGATP</sequence>
<reference evidence="2 3" key="1">
    <citation type="submission" date="2014-05" db="EMBL/GenBank/DDBJ databases">
        <authorList>
            <person name="Bishop-Lilly K.A."/>
            <person name="Broomall S.M."/>
            <person name="Chain P.S."/>
            <person name="Chertkov O."/>
            <person name="Coyne S.R."/>
            <person name="Daligault H.E."/>
            <person name="Davenport K.W."/>
            <person name="Erkkila T."/>
            <person name="Frey K.G."/>
            <person name="Gibbons H.S."/>
            <person name="Gu W."/>
            <person name="Jaissle J."/>
            <person name="Johnson S.L."/>
            <person name="Koroleva G.I."/>
            <person name="Ladner J.T."/>
            <person name="Lo C.-C."/>
            <person name="Minogue T.D."/>
            <person name="Munk C."/>
            <person name="Palacios G.F."/>
            <person name="Redden C.L."/>
            <person name="Rosenzweig C.N."/>
            <person name="Scholz M.B."/>
            <person name="Teshima H."/>
            <person name="Xu Y."/>
        </authorList>
    </citation>
    <scope>NUCLEOTIDE SEQUENCE [LARGE SCALE GENOMIC DNA]</scope>
    <source>
        <strain evidence="2 3">DDS 22E-1</strain>
    </source>
</reference>
<dbReference type="AlphaFoldDB" id="A0AAN0RSN4"/>
<evidence type="ECO:0000313" key="3">
    <source>
        <dbReference type="Proteomes" id="UP000029413"/>
    </source>
</evidence>
<accession>A0AAN0RSN4</accession>